<dbReference type="EMBL" id="VFYP01000001">
    <property type="protein sequence ID" value="TPP10901.1"/>
    <property type="molecule type" value="Genomic_DNA"/>
</dbReference>
<feature type="compositionally biased region" description="Basic and acidic residues" evidence="1">
    <location>
        <begin position="43"/>
        <end position="54"/>
    </location>
</feature>
<organism evidence="2 3">
    <name type="scientific">Rhizobium glycinendophyticum</name>
    <dbReference type="NCBI Taxonomy" id="2589807"/>
    <lineage>
        <taxon>Bacteria</taxon>
        <taxon>Pseudomonadati</taxon>
        <taxon>Pseudomonadota</taxon>
        <taxon>Alphaproteobacteria</taxon>
        <taxon>Hyphomicrobiales</taxon>
        <taxon>Rhizobiaceae</taxon>
        <taxon>Rhizobium/Agrobacterium group</taxon>
        <taxon>Rhizobium</taxon>
    </lineage>
</organism>
<dbReference type="Proteomes" id="UP000316429">
    <property type="component" value="Unassembled WGS sequence"/>
</dbReference>
<dbReference type="AlphaFoldDB" id="A0A504UVY4"/>
<proteinExistence type="predicted"/>
<feature type="region of interest" description="Disordered" evidence="1">
    <location>
        <begin position="183"/>
        <end position="202"/>
    </location>
</feature>
<accession>A0A504UVY4</accession>
<evidence type="ECO:0000256" key="1">
    <source>
        <dbReference type="SAM" id="MobiDB-lite"/>
    </source>
</evidence>
<comment type="caution">
    <text evidence="2">The sequence shown here is derived from an EMBL/GenBank/DDBJ whole genome shotgun (WGS) entry which is preliminary data.</text>
</comment>
<feature type="compositionally biased region" description="Low complexity" evidence="1">
    <location>
        <begin position="122"/>
        <end position="138"/>
    </location>
</feature>
<reference evidence="2 3" key="1">
    <citation type="submission" date="2019-06" db="EMBL/GenBank/DDBJ databases">
        <title>Rhizobium sp. CL12 isolated from roots of soybean.</title>
        <authorList>
            <person name="Wang C."/>
        </authorList>
    </citation>
    <scope>NUCLEOTIDE SEQUENCE [LARGE SCALE GENOMIC DNA]</scope>
    <source>
        <strain evidence="2 3">CL12</strain>
    </source>
</reference>
<feature type="compositionally biased region" description="Low complexity" evidence="1">
    <location>
        <begin position="84"/>
        <end position="96"/>
    </location>
</feature>
<dbReference type="OrthoDB" id="7189469at2"/>
<dbReference type="Pfam" id="PF10691">
    <property type="entry name" value="DUF2497"/>
    <property type="match status" value="1"/>
</dbReference>
<dbReference type="InterPro" id="IPR019632">
    <property type="entry name" value="DUF2497"/>
</dbReference>
<protein>
    <submittedName>
        <fullName evidence="2">DUF2497 domain-containing protein</fullName>
    </submittedName>
</protein>
<keyword evidence="3" id="KW-1185">Reference proteome</keyword>
<evidence type="ECO:0000313" key="2">
    <source>
        <dbReference type="EMBL" id="TPP10901.1"/>
    </source>
</evidence>
<feature type="region of interest" description="Disordered" evidence="1">
    <location>
        <begin position="24"/>
        <end position="153"/>
    </location>
</feature>
<name>A0A504UVY4_9HYPH</name>
<evidence type="ECO:0000313" key="3">
    <source>
        <dbReference type="Proteomes" id="UP000316429"/>
    </source>
</evidence>
<gene>
    <name evidence="2" type="ORF">FJQ55_08705</name>
</gene>
<sequence>MAQPSVAREPSMEEILASIRRIIESNDPVSGETFASDVDDAEEAGRTPLVRETEVDFSYESVDFTPANDPGPATPVAPSQPRVETQPQHQPQPETTRSVSLADLAARVRSASERTERPVQQMVSVSAPMPSVSAPAAPTAGAQSEPAPRGDSPLMTARLAELRAPQLRPSISIEVHPAQATAPRAAADAPQPAPAVTETRQVAPAVPEQVAVRAPVQAPAIEPERRDIPQVRIETRTEEPRAPSFDAIAMHLAADRASEPATENLHTVSAGTDLTALVSAATVEQVSRSFSDLAAAIDGQERRSLDEMAEEMLRPMLKDWLDDNLPTLVERLVREEIERVARGPRR</sequence>